<dbReference type="EMBL" id="LCPF01000006">
    <property type="protein sequence ID" value="KKU90841.1"/>
    <property type="molecule type" value="Genomic_DNA"/>
</dbReference>
<comment type="caution">
    <text evidence="1">The sequence shown here is derived from an EMBL/GenBank/DDBJ whole genome shotgun (WGS) entry which is preliminary data.</text>
</comment>
<reference evidence="1 2" key="1">
    <citation type="journal article" date="2015" name="Nature">
        <title>rRNA introns, odd ribosomes, and small enigmatic genomes across a large radiation of phyla.</title>
        <authorList>
            <person name="Brown C.T."/>
            <person name="Hug L.A."/>
            <person name="Thomas B.C."/>
            <person name="Sharon I."/>
            <person name="Castelle C.J."/>
            <person name="Singh A."/>
            <person name="Wilkins M.J."/>
            <person name="Williams K.H."/>
            <person name="Banfield J.F."/>
        </authorList>
    </citation>
    <scope>NUCLEOTIDE SEQUENCE [LARGE SCALE GENOMIC DNA]</scope>
</reference>
<accession>A0A0G1U9L4</accession>
<proteinExistence type="predicted"/>
<name>A0A0G1U9L4_9BACT</name>
<dbReference type="Proteomes" id="UP000034956">
    <property type="component" value="Unassembled WGS sequence"/>
</dbReference>
<evidence type="ECO:0000313" key="2">
    <source>
        <dbReference type="Proteomes" id="UP000034956"/>
    </source>
</evidence>
<dbReference type="AlphaFoldDB" id="A0A0G1U9L4"/>
<gene>
    <name evidence="1" type="ORF">UY23_C0006G0050</name>
</gene>
<protein>
    <submittedName>
        <fullName evidence="1">Uncharacterized protein</fullName>
    </submittedName>
</protein>
<organism evidence="1 2">
    <name type="scientific">Candidatus Jorgensenbacteria bacterium GW2011_GWA1_48_11</name>
    <dbReference type="NCBI Taxonomy" id="1618660"/>
    <lineage>
        <taxon>Bacteria</taxon>
        <taxon>Candidatus Joergenseniibacteriota</taxon>
    </lineage>
</organism>
<evidence type="ECO:0000313" key="1">
    <source>
        <dbReference type="EMBL" id="KKU90841.1"/>
    </source>
</evidence>
<sequence>MSEHPLEQKFGGSLRVIIRTLGGETHEFTPQFVEGSLFDYVGHACACIFTNMTTQLSVAMRPDDWIVIRFSCADRILEVQQIGGEPLVVQKDDTERLAALGVPYRC</sequence>